<dbReference type="InterPro" id="IPR039970">
    <property type="entry name" value="TF_Grauzone"/>
</dbReference>
<name>A0A182RZQ8_ANOFN</name>
<evidence type="ECO:0000256" key="2">
    <source>
        <dbReference type="SAM" id="MobiDB-lite"/>
    </source>
</evidence>
<dbReference type="EnsemblMetazoa" id="AFUN011789-RA">
    <property type="protein sequence ID" value="AFUN011789-PA"/>
    <property type="gene ID" value="AFUN011789"/>
</dbReference>
<evidence type="ECO:0000313" key="4">
    <source>
        <dbReference type="EnsemblMetazoa" id="AFUN011789-PA"/>
    </source>
</evidence>
<dbReference type="Pfam" id="PF00096">
    <property type="entry name" value="zf-C2H2"/>
    <property type="match status" value="1"/>
</dbReference>
<feature type="compositionally biased region" description="Polar residues" evidence="2">
    <location>
        <begin position="172"/>
        <end position="195"/>
    </location>
</feature>
<dbReference type="VEuPathDB" id="VectorBase:AFUN2_014222"/>
<dbReference type="InterPro" id="IPR036236">
    <property type="entry name" value="Znf_C2H2_sf"/>
</dbReference>
<dbReference type="Gene3D" id="3.30.160.60">
    <property type="entry name" value="Classic Zinc Finger"/>
    <property type="match status" value="5"/>
</dbReference>
<proteinExistence type="predicted"/>
<dbReference type="PROSITE" id="PS00028">
    <property type="entry name" value="ZINC_FINGER_C2H2_1"/>
    <property type="match status" value="8"/>
</dbReference>
<feature type="domain" description="C2H2-type" evidence="3">
    <location>
        <begin position="353"/>
        <end position="381"/>
    </location>
</feature>
<dbReference type="SUPFAM" id="SSF57716">
    <property type="entry name" value="Glucocorticoid receptor-like (DNA-binding domain)"/>
    <property type="match status" value="1"/>
</dbReference>
<dbReference type="PANTHER" id="PTHR23225">
    <property type="entry name" value="ZINC FINGER PROTEIN"/>
    <property type="match status" value="1"/>
</dbReference>
<evidence type="ECO:0000259" key="3">
    <source>
        <dbReference type="PROSITE" id="PS50157"/>
    </source>
</evidence>
<sequence length="539" mass="62481">MENLDRVCHLCLGREMNDLIYLNNQELTAKIDRVFYFPLTQLTQSSGLICGTCKTTIEEFYWYAEQVASNQEQLSNKIRTELPKQNLRERAIDHSAEDNGSLAVDPLSNEIKLEILVEPTQSNDDSMTIDDANDNFMLKEESENVPTSDSEIEQKPTQKDHRVSKPKEVVDEQSQMKNEQKESSTVCIQGVSTNEEVIDKPTQARNLRSTNNQQQTAGEQSSKEQPTKLTPEQLVLQHYKLTCDICSAPLSDFSDLYKHYKLTHKVTGYLRCCNRSIYKKCWMIEHLQLHLNPDTFRCERCAKSYSSSKVLKEHIKEVHASDAERSFPCTTCRKAFVSRSHLNAHIMVAHDTVPCPQCEKVLSSRGSLRKHLVAVHGEGEKHVCEVCARVFRTKQCFEAHRKEHEGRRLESKVQCELCNAWLINKYCLTKHIRRKHTQHEGGEVVCETCGKHAPNQDALKLHMWRVHSGSRFECEWCHKKFNRPHHMKEHVAIHHTGEELYGCQHCSERFNTKNKLYTHRKTVHPQEYAAELRKRMLKE</sequence>
<dbReference type="Pfam" id="PF07776">
    <property type="entry name" value="zf-AD"/>
    <property type="match status" value="1"/>
</dbReference>
<keyword evidence="1" id="KW-0479">Metal-binding</keyword>
<dbReference type="PANTHER" id="PTHR23225:SF2">
    <property type="entry name" value="AT09679P-RELATED"/>
    <property type="match status" value="1"/>
</dbReference>
<dbReference type="GO" id="GO:0005634">
    <property type="term" value="C:nucleus"/>
    <property type="evidence" value="ECO:0007669"/>
    <property type="project" value="InterPro"/>
</dbReference>
<dbReference type="InterPro" id="IPR013087">
    <property type="entry name" value="Znf_C2H2_type"/>
</dbReference>
<dbReference type="PROSITE" id="PS50157">
    <property type="entry name" value="ZINC_FINGER_C2H2_2"/>
    <property type="match status" value="7"/>
</dbReference>
<dbReference type="Gene3D" id="3.40.1800.20">
    <property type="match status" value="1"/>
</dbReference>
<reference evidence="4" key="1">
    <citation type="submission" date="2020-05" db="UniProtKB">
        <authorList>
            <consortium name="EnsemblMetazoa"/>
        </authorList>
    </citation>
    <scope>IDENTIFICATION</scope>
    <source>
        <strain evidence="4">FUMOZ</strain>
    </source>
</reference>
<dbReference type="GO" id="GO:0008270">
    <property type="term" value="F:zinc ion binding"/>
    <property type="evidence" value="ECO:0007669"/>
    <property type="project" value="UniProtKB-KW"/>
</dbReference>
<keyword evidence="1" id="KW-0862">Zinc</keyword>
<dbReference type="InterPro" id="IPR012934">
    <property type="entry name" value="Znf_AD"/>
</dbReference>
<feature type="compositionally biased region" description="Polar residues" evidence="2">
    <location>
        <begin position="203"/>
        <end position="220"/>
    </location>
</feature>
<dbReference type="AlphaFoldDB" id="A0A182RZQ8"/>
<dbReference type="SUPFAM" id="SSF57667">
    <property type="entry name" value="beta-beta-alpha zinc fingers"/>
    <property type="match status" value="3"/>
</dbReference>
<protein>
    <recommendedName>
        <fullName evidence="3">C2H2-type domain-containing protein</fullName>
    </recommendedName>
</protein>
<dbReference type="GO" id="GO:0003700">
    <property type="term" value="F:DNA-binding transcription factor activity"/>
    <property type="evidence" value="ECO:0007669"/>
    <property type="project" value="InterPro"/>
</dbReference>
<feature type="domain" description="C2H2-type" evidence="3">
    <location>
        <begin position="444"/>
        <end position="472"/>
    </location>
</feature>
<accession>A0A182RZQ8</accession>
<dbReference type="STRING" id="62324.A0A182RZQ8"/>
<dbReference type="SMART" id="SM00355">
    <property type="entry name" value="ZnF_C2H2"/>
    <property type="match status" value="9"/>
</dbReference>
<keyword evidence="1" id="KW-0863">Zinc-finger</keyword>
<dbReference type="SMART" id="SM00868">
    <property type="entry name" value="zf-AD"/>
    <property type="match status" value="1"/>
</dbReference>
<feature type="domain" description="C2H2-type" evidence="3">
    <location>
        <begin position="501"/>
        <end position="529"/>
    </location>
</feature>
<feature type="region of interest" description="Disordered" evidence="2">
    <location>
        <begin position="140"/>
        <end position="228"/>
    </location>
</feature>
<feature type="domain" description="C2H2-type" evidence="3">
    <location>
        <begin position="327"/>
        <end position="350"/>
    </location>
</feature>
<feature type="compositionally biased region" description="Basic and acidic residues" evidence="2">
    <location>
        <begin position="152"/>
        <end position="170"/>
    </location>
</feature>
<dbReference type="VEuPathDB" id="VectorBase:AFUN011789"/>
<organism evidence="4">
    <name type="scientific">Anopheles funestus</name>
    <name type="common">African malaria mosquito</name>
    <dbReference type="NCBI Taxonomy" id="62324"/>
    <lineage>
        <taxon>Eukaryota</taxon>
        <taxon>Metazoa</taxon>
        <taxon>Ecdysozoa</taxon>
        <taxon>Arthropoda</taxon>
        <taxon>Hexapoda</taxon>
        <taxon>Insecta</taxon>
        <taxon>Pterygota</taxon>
        <taxon>Neoptera</taxon>
        <taxon>Endopterygota</taxon>
        <taxon>Diptera</taxon>
        <taxon>Nematocera</taxon>
        <taxon>Culicoidea</taxon>
        <taxon>Culicidae</taxon>
        <taxon>Anophelinae</taxon>
        <taxon>Anopheles</taxon>
    </lineage>
</organism>
<evidence type="ECO:0000256" key="1">
    <source>
        <dbReference type="PROSITE-ProRule" id="PRU00042"/>
    </source>
</evidence>
<feature type="domain" description="C2H2-type" evidence="3">
    <location>
        <begin position="472"/>
        <end position="500"/>
    </location>
</feature>
<feature type="domain" description="C2H2-type" evidence="3">
    <location>
        <begin position="382"/>
        <end position="409"/>
    </location>
</feature>
<feature type="domain" description="C2H2-type" evidence="3">
    <location>
        <begin position="296"/>
        <end position="324"/>
    </location>
</feature>